<keyword evidence="2" id="KW-1185">Reference proteome</keyword>
<protein>
    <submittedName>
        <fullName evidence="1">Uncharacterized protein</fullName>
    </submittedName>
</protein>
<evidence type="ECO:0000313" key="2">
    <source>
        <dbReference type="Proteomes" id="UP001165343"/>
    </source>
</evidence>
<dbReference type="Proteomes" id="UP001165343">
    <property type="component" value="Unassembled WGS sequence"/>
</dbReference>
<dbReference type="RefSeq" id="WP_249867580.1">
    <property type="nucleotide sequence ID" value="NZ_JAMGBC010000001.1"/>
</dbReference>
<accession>A0ABT0REG4</accession>
<proteinExistence type="predicted"/>
<reference evidence="1" key="1">
    <citation type="submission" date="2022-05" db="EMBL/GenBank/DDBJ databases">
        <authorList>
            <person name="Jo J.-H."/>
            <person name="Im W.-T."/>
        </authorList>
    </citation>
    <scope>NUCLEOTIDE SEQUENCE</scope>
    <source>
        <strain evidence="1">RG327</strain>
    </source>
</reference>
<gene>
    <name evidence="1" type="ORF">LZ519_04795</name>
</gene>
<name>A0ABT0REG4_9SPHN</name>
<dbReference type="EMBL" id="JAMGBC010000001">
    <property type="protein sequence ID" value="MCL6678636.1"/>
    <property type="molecule type" value="Genomic_DNA"/>
</dbReference>
<comment type="caution">
    <text evidence="1">The sequence shown here is derived from an EMBL/GenBank/DDBJ whole genome shotgun (WGS) entry which is preliminary data.</text>
</comment>
<evidence type="ECO:0000313" key="1">
    <source>
        <dbReference type="EMBL" id="MCL6678636.1"/>
    </source>
</evidence>
<sequence length="73" mass="8054">MEIQSLVIDSRQIELSLGSNDGGREYVFARLPFNGDDYRDKSLDDVRIASLNRVREAIDGAIGTLNGKAPSTR</sequence>
<organism evidence="1 2">
    <name type="scientific">Sphingomonas anseongensis</name>
    <dbReference type="NCBI Taxonomy" id="2908207"/>
    <lineage>
        <taxon>Bacteria</taxon>
        <taxon>Pseudomonadati</taxon>
        <taxon>Pseudomonadota</taxon>
        <taxon>Alphaproteobacteria</taxon>
        <taxon>Sphingomonadales</taxon>
        <taxon>Sphingomonadaceae</taxon>
        <taxon>Sphingomonas</taxon>
    </lineage>
</organism>